<evidence type="ECO:0000259" key="9">
    <source>
        <dbReference type="Pfam" id="PF13850"/>
    </source>
</evidence>
<keyword evidence="5 7" id="KW-0472">Membrane</keyword>
<protein>
    <recommendedName>
        <fullName evidence="12">Endoplasmic reticulum vesicle transporter C-terminal domain-containing protein</fullName>
    </recommendedName>
</protein>
<feature type="region of interest" description="Disordered" evidence="6">
    <location>
        <begin position="1"/>
        <end position="26"/>
    </location>
</feature>
<proteinExistence type="inferred from homology"/>
<organism evidence="10 11">
    <name type="scientific">Albugo candida</name>
    <dbReference type="NCBI Taxonomy" id="65357"/>
    <lineage>
        <taxon>Eukaryota</taxon>
        <taxon>Sar</taxon>
        <taxon>Stramenopiles</taxon>
        <taxon>Oomycota</taxon>
        <taxon>Peronosporomycetes</taxon>
        <taxon>Albuginales</taxon>
        <taxon>Albuginaceae</taxon>
        <taxon>Albugo</taxon>
    </lineage>
</organism>
<evidence type="ECO:0008006" key="12">
    <source>
        <dbReference type="Google" id="ProtNLM"/>
    </source>
</evidence>
<accession>A0A024GN38</accession>
<dbReference type="Pfam" id="PF07970">
    <property type="entry name" value="COPIIcoated_ERV"/>
    <property type="match status" value="1"/>
</dbReference>
<evidence type="ECO:0000256" key="5">
    <source>
        <dbReference type="ARBA" id="ARBA00023136"/>
    </source>
</evidence>
<dbReference type="OrthoDB" id="270930at2759"/>
<dbReference type="AlphaFoldDB" id="A0A024GN38"/>
<dbReference type="PANTHER" id="PTHR10984:SF25">
    <property type="entry name" value="ENDOPLASMIC RETICULUM-GOLGI INTERMEDIATE COMPARTMENT PROTEIN 3"/>
    <property type="match status" value="1"/>
</dbReference>
<dbReference type="Proteomes" id="UP000053237">
    <property type="component" value="Unassembled WGS sequence"/>
</dbReference>
<keyword evidence="11" id="KW-1185">Reference proteome</keyword>
<gene>
    <name evidence="10" type="ORF">BN9_092650</name>
</gene>
<dbReference type="InterPro" id="IPR039542">
    <property type="entry name" value="Erv_N"/>
</dbReference>
<feature type="domain" description="Endoplasmic reticulum vesicle transporter N-terminal" evidence="9">
    <location>
        <begin position="33"/>
        <end position="122"/>
    </location>
</feature>
<name>A0A024GN38_9STRA</name>
<keyword evidence="4 7" id="KW-1133">Transmembrane helix</keyword>
<keyword evidence="3 7" id="KW-0812">Transmembrane</keyword>
<feature type="transmembrane region" description="Helical" evidence="7">
    <location>
        <begin position="52"/>
        <end position="70"/>
    </location>
</feature>
<evidence type="ECO:0000256" key="2">
    <source>
        <dbReference type="ARBA" id="ARBA00005648"/>
    </source>
</evidence>
<dbReference type="GO" id="GO:0005783">
    <property type="term" value="C:endoplasmic reticulum"/>
    <property type="evidence" value="ECO:0007669"/>
    <property type="project" value="TreeGrafter"/>
</dbReference>
<evidence type="ECO:0000256" key="4">
    <source>
        <dbReference type="ARBA" id="ARBA00022989"/>
    </source>
</evidence>
<evidence type="ECO:0000259" key="8">
    <source>
        <dbReference type="Pfam" id="PF07970"/>
    </source>
</evidence>
<comment type="caution">
    <text evidence="10">The sequence shown here is derived from an EMBL/GenBank/DDBJ whole genome shotgun (WGS) entry which is preliminary data.</text>
</comment>
<evidence type="ECO:0000256" key="6">
    <source>
        <dbReference type="SAM" id="MobiDB-lite"/>
    </source>
</evidence>
<dbReference type="GO" id="GO:0030134">
    <property type="term" value="C:COPII-coated ER to Golgi transport vesicle"/>
    <property type="evidence" value="ECO:0007669"/>
    <property type="project" value="TreeGrafter"/>
</dbReference>
<dbReference type="InterPro" id="IPR012936">
    <property type="entry name" value="Erv_C"/>
</dbReference>
<reference evidence="10 11" key="1">
    <citation type="submission" date="2012-05" db="EMBL/GenBank/DDBJ databases">
        <title>Recombination and specialization in a pathogen metapopulation.</title>
        <authorList>
            <person name="Gardiner A."/>
            <person name="Kemen E."/>
            <person name="Schultz-Larsen T."/>
            <person name="MacLean D."/>
            <person name="Van Oosterhout C."/>
            <person name="Jones J.D.G."/>
        </authorList>
    </citation>
    <scope>NUCLEOTIDE SEQUENCE [LARGE SCALE GENOMIC DNA]</scope>
    <source>
        <strain evidence="10 11">Ac Nc2</strain>
    </source>
</reference>
<comment type="subcellular location">
    <subcellularLocation>
        <location evidence="1">Membrane</location>
        <topology evidence="1">Multi-pass membrane protein</topology>
    </subcellularLocation>
</comment>
<dbReference type="InterPro" id="IPR045888">
    <property type="entry name" value="Erv"/>
</dbReference>
<dbReference type="GO" id="GO:0016020">
    <property type="term" value="C:membrane"/>
    <property type="evidence" value="ECO:0007669"/>
    <property type="project" value="UniProtKB-SubCell"/>
</dbReference>
<feature type="transmembrane region" description="Helical" evidence="7">
    <location>
        <begin position="359"/>
        <end position="385"/>
    </location>
</feature>
<sequence length="404" mass="45791">MLRQRTSTNEANESLTNNDASENEITSRTKRTLKKFDVYPKLHTEFKVQTETGAIVSIITAVIALVLFLAELREYTSVRTHEHMVVDSTISEKLRINVDISFLALTCKETYLTAMDVTGELQMNLHRSIGMTRLDTRGKPIQTLHPKKKDVLPADYCGSCYEAAHPLGKSCCNTCDEVKEAFIANDLRLFDADEKEQCVRETAEEQRQAQAGEGCRMKGHMMVNRVAGNFHVGLGRTFHRKGKLIHQFLPGQERVFNASFLIHSLSFGTPYANVKNGLDGTRYFSKERGGVMKYFLKIVPTIYSDISSSVHSYQYSHTKQEKYMNQFGQLSGLPGAYFMFEFSPFMVKVDNERIPFTHFVIRIFAILGGMISIAGFVDSVIFHFFSRHNKPSTSASKKTKEIAR</sequence>
<dbReference type="Pfam" id="PF13850">
    <property type="entry name" value="ERGIC_N"/>
    <property type="match status" value="1"/>
</dbReference>
<evidence type="ECO:0000256" key="7">
    <source>
        <dbReference type="SAM" id="Phobius"/>
    </source>
</evidence>
<dbReference type="PANTHER" id="PTHR10984">
    <property type="entry name" value="ENDOPLASMIC RETICULUM-GOLGI INTERMEDIATE COMPARTMENT PROTEIN"/>
    <property type="match status" value="1"/>
</dbReference>
<evidence type="ECO:0000313" key="11">
    <source>
        <dbReference type="Proteomes" id="UP000053237"/>
    </source>
</evidence>
<dbReference type="InParanoid" id="A0A024GN38"/>
<feature type="domain" description="Endoplasmic reticulum vesicle transporter C-terminal" evidence="8">
    <location>
        <begin position="160"/>
        <end position="378"/>
    </location>
</feature>
<evidence type="ECO:0000313" key="10">
    <source>
        <dbReference type="EMBL" id="CCI48203.1"/>
    </source>
</evidence>
<evidence type="ECO:0000256" key="3">
    <source>
        <dbReference type="ARBA" id="ARBA00022692"/>
    </source>
</evidence>
<dbReference type="EMBL" id="CAIX01000209">
    <property type="protein sequence ID" value="CCI48203.1"/>
    <property type="molecule type" value="Genomic_DNA"/>
</dbReference>
<comment type="similarity">
    <text evidence="2">Belongs to the ERGIC family.</text>
</comment>
<evidence type="ECO:0000256" key="1">
    <source>
        <dbReference type="ARBA" id="ARBA00004141"/>
    </source>
</evidence>
<dbReference type="STRING" id="65357.A0A024GN38"/>